<evidence type="ECO:0000256" key="2">
    <source>
        <dbReference type="ARBA" id="ARBA00022679"/>
    </source>
</evidence>
<evidence type="ECO:0000256" key="3">
    <source>
        <dbReference type="ARBA" id="ARBA00022777"/>
    </source>
</evidence>
<dbReference type="InterPro" id="IPR011611">
    <property type="entry name" value="PfkB_dom"/>
</dbReference>
<organism evidence="5 6">
    <name type="scientific">Pedobacter quisquiliarum</name>
    <dbReference type="NCBI Taxonomy" id="1834438"/>
    <lineage>
        <taxon>Bacteria</taxon>
        <taxon>Pseudomonadati</taxon>
        <taxon>Bacteroidota</taxon>
        <taxon>Sphingobacteriia</taxon>
        <taxon>Sphingobacteriales</taxon>
        <taxon>Sphingobacteriaceae</taxon>
        <taxon>Pedobacter</taxon>
    </lineage>
</organism>
<evidence type="ECO:0000313" key="6">
    <source>
        <dbReference type="Proteomes" id="UP000651668"/>
    </source>
</evidence>
<dbReference type="Pfam" id="PF00294">
    <property type="entry name" value="PfkB"/>
    <property type="match status" value="1"/>
</dbReference>
<keyword evidence="6" id="KW-1185">Reference proteome</keyword>
<reference evidence="5" key="1">
    <citation type="journal article" date="2014" name="Int. J. Syst. Evol. Microbiol.">
        <title>Complete genome sequence of Corynebacterium casei LMG S-19264T (=DSM 44701T), isolated from a smear-ripened cheese.</title>
        <authorList>
            <consortium name="US DOE Joint Genome Institute (JGI-PGF)"/>
            <person name="Walter F."/>
            <person name="Albersmeier A."/>
            <person name="Kalinowski J."/>
            <person name="Ruckert C."/>
        </authorList>
    </citation>
    <scope>NUCLEOTIDE SEQUENCE</scope>
    <source>
        <strain evidence="5">CGMCC 1.15343</strain>
    </source>
</reference>
<protein>
    <submittedName>
        <fullName evidence="5">2-dehydro-3-deoxygluconokinase</fullName>
    </submittedName>
</protein>
<dbReference type="PANTHER" id="PTHR43085">
    <property type="entry name" value="HEXOKINASE FAMILY MEMBER"/>
    <property type="match status" value="1"/>
</dbReference>
<reference evidence="5" key="2">
    <citation type="submission" date="2020-09" db="EMBL/GenBank/DDBJ databases">
        <authorList>
            <person name="Sun Q."/>
            <person name="Zhou Y."/>
        </authorList>
    </citation>
    <scope>NUCLEOTIDE SEQUENCE</scope>
    <source>
        <strain evidence="5">CGMCC 1.15343</strain>
    </source>
</reference>
<dbReference type="Proteomes" id="UP000651668">
    <property type="component" value="Unassembled WGS sequence"/>
</dbReference>
<sequence length="308" mass="34199">MVMKTNQSQIAVVCFGEILWDNLPGGRRPGGAPMNVAYHLHRLGLESKLVSSIGQDEAGRELLDFLKAIGLETSYVQVHPEQKTSEVQASVNPENHEVTYEILAPVAWDFIRLEPALASVVEDAQAFVYGTLSARNTASKSTLRALIEQSPYRIFDVNLRAPHYTKETIEQLLRPAHLAKLNKSELTLIAGWYNPNCRSEAACVEVLLNKFNLEEVLVTKGGDGASYYSHTLRYDYPAYNIDVNDTIGSGDSFLAAFLAMKLRNEPLELMMDYSAAMGAFITAQAGACPPYSKSDFERFIWKKKLGIS</sequence>
<gene>
    <name evidence="5" type="ORF">GCM10011387_13510</name>
</gene>
<dbReference type="InterPro" id="IPR050306">
    <property type="entry name" value="PfkB_Carbo_kinase"/>
</dbReference>
<dbReference type="PROSITE" id="PS00583">
    <property type="entry name" value="PFKB_KINASES_1"/>
    <property type="match status" value="1"/>
</dbReference>
<proteinExistence type="inferred from homology"/>
<dbReference type="GO" id="GO:0016301">
    <property type="term" value="F:kinase activity"/>
    <property type="evidence" value="ECO:0007669"/>
    <property type="project" value="UniProtKB-KW"/>
</dbReference>
<keyword evidence="2" id="KW-0808">Transferase</keyword>
<evidence type="ECO:0000259" key="4">
    <source>
        <dbReference type="Pfam" id="PF00294"/>
    </source>
</evidence>
<name>A0A916U7A6_9SPHI</name>
<dbReference type="Gene3D" id="3.40.1190.20">
    <property type="match status" value="1"/>
</dbReference>
<evidence type="ECO:0000256" key="1">
    <source>
        <dbReference type="ARBA" id="ARBA00010688"/>
    </source>
</evidence>
<dbReference type="InterPro" id="IPR029056">
    <property type="entry name" value="Ribokinase-like"/>
</dbReference>
<dbReference type="AlphaFoldDB" id="A0A916U7A6"/>
<comment type="caution">
    <text evidence="5">The sequence shown here is derived from an EMBL/GenBank/DDBJ whole genome shotgun (WGS) entry which is preliminary data.</text>
</comment>
<dbReference type="EMBL" id="BMIL01000004">
    <property type="protein sequence ID" value="GGC61179.1"/>
    <property type="molecule type" value="Genomic_DNA"/>
</dbReference>
<dbReference type="PROSITE" id="PS00584">
    <property type="entry name" value="PFKB_KINASES_2"/>
    <property type="match status" value="1"/>
</dbReference>
<keyword evidence="3" id="KW-0418">Kinase</keyword>
<evidence type="ECO:0000313" key="5">
    <source>
        <dbReference type="EMBL" id="GGC61179.1"/>
    </source>
</evidence>
<dbReference type="CDD" id="cd01167">
    <property type="entry name" value="bac_FRK"/>
    <property type="match status" value="1"/>
</dbReference>
<feature type="domain" description="Carbohydrate kinase PfkB" evidence="4">
    <location>
        <begin position="27"/>
        <end position="290"/>
    </location>
</feature>
<dbReference type="PANTHER" id="PTHR43085:SF57">
    <property type="entry name" value="CARBOHYDRATE KINASE PFKB DOMAIN-CONTAINING PROTEIN"/>
    <property type="match status" value="1"/>
</dbReference>
<comment type="similarity">
    <text evidence="1">Belongs to the carbohydrate kinase PfkB family.</text>
</comment>
<accession>A0A916U7A6</accession>
<dbReference type="InterPro" id="IPR002173">
    <property type="entry name" value="Carboh/pur_kinase_PfkB_CS"/>
</dbReference>
<dbReference type="SUPFAM" id="SSF53613">
    <property type="entry name" value="Ribokinase-like"/>
    <property type="match status" value="1"/>
</dbReference>